<protein>
    <submittedName>
        <fullName evidence="2">Uncharacterized protein</fullName>
    </submittedName>
</protein>
<sequence>MAPSSPLQNKSRDIYREPDLAMDFNFPSVDLLSSPACGEPPGDFTADMNWDWLQAAPPNDPSTPSNPQWALGPPPGLPPSQAPPAPVYSTKPGAPALYGPGTGYHQQPPVQCRMLPISLPQLQPQLMYAQPAYASQHQPAYVSQHQPAYASQHQPAYVSQHQPAYASQHSRAHTPQHQPPHTSQHQPPHTSQHQLPHTSQHLLPDRPASRSVHMHVIPPTPVNEGKQRAERVET</sequence>
<feature type="region of interest" description="Disordered" evidence="1">
    <location>
        <begin position="35"/>
        <end position="105"/>
    </location>
</feature>
<dbReference type="EMBL" id="KV417886">
    <property type="protein sequence ID" value="KZP04816.1"/>
    <property type="molecule type" value="Genomic_DNA"/>
</dbReference>
<dbReference type="Proteomes" id="UP000076532">
    <property type="component" value="Unassembled WGS sequence"/>
</dbReference>
<name>A0A167VAW7_9AGAM</name>
<proteinExistence type="predicted"/>
<evidence type="ECO:0000313" key="2">
    <source>
        <dbReference type="EMBL" id="KZP04816.1"/>
    </source>
</evidence>
<organism evidence="2 3">
    <name type="scientific">Athelia psychrophila</name>
    <dbReference type="NCBI Taxonomy" id="1759441"/>
    <lineage>
        <taxon>Eukaryota</taxon>
        <taxon>Fungi</taxon>
        <taxon>Dikarya</taxon>
        <taxon>Basidiomycota</taxon>
        <taxon>Agaricomycotina</taxon>
        <taxon>Agaricomycetes</taxon>
        <taxon>Agaricomycetidae</taxon>
        <taxon>Atheliales</taxon>
        <taxon>Atheliaceae</taxon>
        <taxon>Athelia</taxon>
    </lineage>
</organism>
<feature type="compositionally biased region" description="Pro residues" evidence="1">
    <location>
        <begin position="72"/>
        <end position="86"/>
    </location>
</feature>
<evidence type="ECO:0000313" key="3">
    <source>
        <dbReference type="Proteomes" id="UP000076532"/>
    </source>
</evidence>
<gene>
    <name evidence="2" type="ORF">FIBSPDRAFT_967814</name>
</gene>
<reference evidence="2 3" key="1">
    <citation type="journal article" date="2016" name="Mol. Biol. Evol.">
        <title>Comparative Genomics of Early-Diverging Mushroom-Forming Fungi Provides Insights into the Origins of Lignocellulose Decay Capabilities.</title>
        <authorList>
            <person name="Nagy L.G."/>
            <person name="Riley R."/>
            <person name="Tritt A."/>
            <person name="Adam C."/>
            <person name="Daum C."/>
            <person name="Floudas D."/>
            <person name="Sun H."/>
            <person name="Yadav J.S."/>
            <person name="Pangilinan J."/>
            <person name="Larsson K.H."/>
            <person name="Matsuura K."/>
            <person name="Barry K."/>
            <person name="Labutti K."/>
            <person name="Kuo R."/>
            <person name="Ohm R.A."/>
            <person name="Bhattacharya S.S."/>
            <person name="Shirouzu T."/>
            <person name="Yoshinaga Y."/>
            <person name="Martin F.M."/>
            <person name="Grigoriev I.V."/>
            <person name="Hibbett D.S."/>
        </authorList>
    </citation>
    <scope>NUCLEOTIDE SEQUENCE [LARGE SCALE GENOMIC DNA]</scope>
    <source>
        <strain evidence="2 3">CBS 109695</strain>
    </source>
</reference>
<keyword evidence="3" id="KW-1185">Reference proteome</keyword>
<evidence type="ECO:0000256" key="1">
    <source>
        <dbReference type="SAM" id="MobiDB-lite"/>
    </source>
</evidence>
<dbReference type="AlphaFoldDB" id="A0A167VAW7"/>
<feature type="compositionally biased region" description="Basic and acidic residues" evidence="1">
    <location>
        <begin position="225"/>
        <end position="234"/>
    </location>
</feature>
<feature type="compositionally biased region" description="Low complexity" evidence="1">
    <location>
        <begin position="173"/>
        <end position="198"/>
    </location>
</feature>
<accession>A0A167VAW7</accession>
<feature type="compositionally biased region" description="Polar residues" evidence="1">
    <location>
        <begin position="144"/>
        <end position="169"/>
    </location>
</feature>
<feature type="region of interest" description="Disordered" evidence="1">
    <location>
        <begin position="144"/>
        <end position="234"/>
    </location>
</feature>